<dbReference type="InParanoid" id="A7RHQ3"/>
<dbReference type="KEGG" id="nve:5521159"/>
<reference evidence="2 3" key="1">
    <citation type="journal article" date="2007" name="Science">
        <title>Sea anemone genome reveals ancestral eumetazoan gene repertoire and genomic organization.</title>
        <authorList>
            <person name="Putnam N.H."/>
            <person name="Srivastava M."/>
            <person name="Hellsten U."/>
            <person name="Dirks B."/>
            <person name="Chapman J."/>
            <person name="Salamov A."/>
            <person name="Terry A."/>
            <person name="Shapiro H."/>
            <person name="Lindquist E."/>
            <person name="Kapitonov V.V."/>
            <person name="Jurka J."/>
            <person name="Genikhovich G."/>
            <person name="Grigoriev I.V."/>
            <person name="Lucas S.M."/>
            <person name="Steele R.E."/>
            <person name="Finnerty J.R."/>
            <person name="Technau U."/>
            <person name="Martindale M.Q."/>
            <person name="Rokhsar D.S."/>
        </authorList>
    </citation>
    <scope>NUCLEOTIDE SEQUENCE [LARGE SCALE GENOMIC DNA]</scope>
    <source>
        <strain evidence="3">CH2 X CH6</strain>
    </source>
</reference>
<name>A7RHQ3_NEMVE</name>
<feature type="repeat" description="ANK" evidence="1">
    <location>
        <begin position="46"/>
        <end position="78"/>
    </location>
</feature>
<dbReference type="PANTHER" id="PTHR46899:SF3">
    <property type="entry name" value="PROTEIN PHOSPHATASE 1 REGULATORY SUBUNIT 27"/>
    <property type="match status" value="1"/>
</dbReference>
<dbReference type="SMART" id="SM00248">
    <property type="entry name" value="ANK"/>
    <property type="match status" value="2"/>
</dbReference>
<dbReference type="InterPro" id="IPR036770">
    <property type="entry name" value="Ankyrin_rpt-contain_sf"/>
</dbReference>
<dbReference type="InterPro" id="IPR002110">
    <property type="entry name" value="Ankyrin_rpt"/>
</dbReference>
<sequence length="153" mass="17462">MDRKVKFPHELVFHEMVKEGDSAEMSMFLKRPSVDPKSIINGTQGNQGPALHQLVFEGNLKCVRMLVNLGADVNMQNEEGFTPLHYCALSNNFDMAKFLMKKSANPDIADYNGKTPVDYTEDFDLIELFLMFSPDEQRRKSMSQPTIEINHCD</sequence>
<dbReference type="Gene3D" id="1.25.40.20">
    <property type="entry name" value="Ankyrin repeat-containing domain"/>
    <property type="match status" value="1"/>
</dbReference>
<dbReference type="InterPro" id="IPR053080">
    <property type="entry name" value="PP1_regulatory_subunit_27"/>
</dbReference>
<dbReference type="AlphaFoldDB" id="A7RHQ3"/>
<dbReference type="SUPFAM" id="SSF48403">
    <property type="entry name" value="Ankyrin repeat"/>
    <property type="match status" value="1"/>
</dbReference>
<dbReference type="Proteomes" id="UP000001593">
    <property type="component" value="Unassembled WGS sequence"/>
</dbReference>
<dbReference type="PANTHER" id="PTHR46899">
    <property type="entry name" value="PROTEIN PHOSPHATASE 1 REGULATORY SUBUNIT 27"/>
    <property type="match status" value="1"/>
</dbReference>
<keyword evidence="1" id="KW-0040">ANK repeat</keyword>
<dbReference type="eggNOG" id="KOG0505">
    <property type="taxonomic scope" value="Eukaryota"/>
</dbReference>
<protein>
    <submittedName>
        <fullName evidence="2">Uncharacterized protein</fullName>
    </submittedName>
</protein>
<evidence type="ECO:0000313" key="3">
    <source>
        <dbReference type="Proteomes" id="UP000001593"/>
    </source>
</evidence>
<accession>A7RHQ3</accession>
<evidence type="ECO:0000256" key="1">
    <source>
        <dbReference type="PROSITE-ProRule" id="PRU00023"/>
    </source>
</evidence>
<dbReference type="PhylomeDB" id="A7RHQ3"/>
<organism evidence="2 3">
    <name type="scientific">Nematostella vectensis</name>
    <name type="common">Starlet sea anemone</name>
    <dbReference type="NCBI Taxonomy" id="45351"/>
    <lineage>
        <taxon>Eukaryota</taxon>
        <taxon>Metazoa</taxon>
        <taxon>Cnidaria</taxon>
        <taxon>Anthozoa</taxon>
        <taxon>Hexacorallia</taxon>
        <taxon>Actiniaria</taxon>
        <taxon>Edwardsiidae</taxon>
        <taxon>Nematostella</taxon>
    </lineage>
</organism>
<feature type="repeat" description="ANK" evidence="1">
    <location>
        <begin position="79"/>
        <end position="111"/>
    </location>
</feature>
<proteinExistence type="predicted"/>
<gene>
    <name evidence="2" type="ORF">NEMVEDRAFT_v1g238350</name>
</gene>
<dbReference type="Pfam" id="PF13637">
    <property type="entry name" value="Ank_4"/>
    <property type="match status" value="1"/>
</dbReference>
<dbReference type="OrthoDB" id="19014at2759"/>
<dbReference type="PROSITE" id="PS50297">
    <property type="entry name" value="ANK_REP_REGION"/>
    <property type="match status" value="2"/>
</dbReference>
<dbReference type="EMBL" id="DS469511">
    <property type="protein sequence ID" value="EDO48893.1"/>
    <property type="molecule type" value="Genomic_DNA"/>
</dbReference>
<evidence type="ECO:0000313" key="2">
    <source>
        <dbReference type="EMBL" id="EDO48893.1"/>
    </source>
</evidence>
<dbReference type="PROSITE" id="PS50088">
    <property type="entry name" value="ANK_REPEAT"/>
    <property type="match status" value="2"/>
</dbReference>
<dbReference type="STRING" id="45351.A7RHQ3"/>
<dbReference type="OMA" id="CANGLHE"/>
<dbReference type="HOGENOM" id="CLU_000134_41_0_1"/>
<keyword evidence="3" id="KW-1185">Reference proteome</keyword>